<name>A0ABM1ADL8_APLCA</name>
<protein>
    <submittedName>
        <fullName evidence="3">Uncharacterized protein LOC101846853</fullName>
    </submittedName>
</protein>
<evidence type="ECO:0000256" key="1">
    <source>
        <dbReference type="SAM" id="SignalP"/>
    </source>
</evidence>
<sequence length="131" mass="14341">MYAVCLFVFIGLVFQAQALVGKRCTSVSECDAGECCQILSEFMVVSKRDAAASLIAPALTKTGTCQLYKKEGDHCNSFDAMNGYCSCEPGTYCHTYQEALPTAPATHMLVRSMLPPKPGYHWVSECQKKNP</sequence>
<dbReference type="Proteomes" id="UP000694888">
    <property type="component" value="Unplaced"/>
</dbReference>
<dbReference type="GeneID" id="101846853"/>
<feature type="signal peptide" evidence="1">
    <location>
        <begin position="1"/>
        <end position="18"/>
    </location>
</feature>
<evidence type="ECO:0000313" key="3">
    <source>
        <dbReference type="RefSeq" id="XP_012945657.1"/>
    </source>
</evidence>
<accession>A0ABM1ADL8</accession>
<keyword evidence="1" id="KW-0732">Signal</keyword>
<feature type="chain" id="PRO_5045939125" evidence="1">
    <location>
        <begin position="19"/>
        <end position="131"/>
    </location>
</feature>
<organism evidence="2 3">
    <name type="scientific">Aplysia californica</name>
    <name type="common">California sea hare</name>
    <dbReference type="NCBI Taxonomy" id="6500"/>
    <lineage>
        <taxon>Eukaryota</taxon>
        <taxon>Metazoa</taxon>
        <taxon>Spiralia</taxon>
        <taxon>Lophotrochozoa</taxon>
        <taxon>Mollusca</taxon>
        <taxon>Gastropoda</taxon>
        <taxon>Heterobranchia</taxon>
        <taxon>Euthyneura</taxon>
        <taxon>Tectipleura</taxon>
        <taxon>Aplysiida</taxon>
        <taxon>Aplysioidea</taxon>
        <taxon>Aplysiidae</taxon>
        <taxon>Aplysia</taxon>
    </lineage>
</organism>
<evidence type="ECO:0000313" key="2">
    <source>
        <dbReference type="Proteomes" id="UP000694888"/>
    </source>
</evidence>
<keyword evidence="2" id="KW-1185">Reference proteome</keyword>
<reference evidence="3" key="1">
    <citation type="submission" date="2025-08" db="UniProtKB">
        <authorList>
            <consortium name="RefSeq"/>
        </authorList>
    </citation>
    <scope>IDENTIFICATION</scope>
</reference>
<dbReference type="RefSeq" id="XP_012945657.1">
    <property type="nucleotide sequence ID" value="XM_013090203.2"/>
</dbReference>
<proteinExistence type="predicted"/>
<gene>
    <name evidence="3" type="primary">LOC101846853</name>
</gene>